<dbReference type="EMBL" id="JBJIAA010000028">
    <property type="protein sequence ID" value="MFL0253214.1"/>
    <property type="molecule type" value="Genomic_DNA"/>
</dbReference>
<reference evidence="2 3" key="1">
    <citation type="submission" date="2024-11" db="EMBL/GenBank/DDBJ databases">
        <authorList>
            <person name="Heng Y.C."/>
            <person name="Lim A.C.H."/>
            <person name="Lee J.K.Y."/>
            <person name="Kittelmann S."/>
        </authorList>
    </citation>
    <scope>NUCLEOTIDE SEQUENCE [LARGE SCALE GENOMIC DNA]</scope>
    <source>
        <strain evidence="2 3">WILCCON 0114</strain>
    </source>
</reference>
<feature type="domain" description="HD-GYP" evidence="1">
    <location>
        <begin position="212"/>
        <end position="399"/>
    </location>
</feature>
<dbReference type="InterPro" id="IPR003607">
    <property type="entry name" value="HD/PDEase_dom"/>
</dbReference>
<organism evidence="2 3">
    <name type="scientific">Clostridium neuense</name>
    <dbReference type="NCBI Taxonomy" id="1728934"/>
    <lineage>
        <taxon>Bacteria</taxon>
        <taxon>Bacillati</taxon>
        <taxon>Bacillota</taxon>
        <taxon>Clostridia</taxon>
        <taxon>Eubacteriales</taxon>
        <taxon>Clostridiaceae</taxon>
        <taxon>Clostridium</taxon>
    </lineage>
</organism>
<evidence type="ECO:0000313" key="3">
    <source>
        <dbReference type="Proteomes" id="UP001623592"/>
    </source>
</evidence>
<keyword evidence="3" id="KW-1185">Reference proteome</keyword>
<dbReference type="RefSeq" id="WP_406789882.1">
    <property type="nucleotide sequence ID" value="NZ_JBJIAA010000028.1"/>
</dbReference>
<dbReference type="InterPro" id="IPR006674">
    <property type="entry name" value="HD_domain"/>
</dbReference>
<feature type="domain" description="HD-GYP" evidence="1">
    <location>
        <begin position="5"/>
        <end position="194"/>
    </location>
</feature>
<dbReference type="Pfam" id="PF13487">
    <property type="entry name" value="HD_5"/>
    <property type="match status" value="1"/>
</dbReference>
<dbReference type="GO" id="GO:0016787">
    <property type="term" value="F:hydrolase activity"/>
    <property type="evidence" value="ECO:0007669"/>
    <property type="project" value="UniProtKB-KW"/>
</dbReference>
<dbReference type="PANTHER" id="PTHR43155:SF1">
    <property type="entry name" value="3'3'-CGAMP-SPECIFIC PHOSPHODIESTERASE 1"/>
    <property type="match status" value="1"/>
</dbReference>
<gene>
    <name evidence="2" type="ORF">ACJDT4_22670</name>
</gene>
<comment type="caution">
    <text evidence="2">The sequence shown here is derived from an EMBL/GenBank/DDBJ whole genome shotgun (WGS) entry which is preliminary data.</text>
</comment>
<evidence type="ECO:0000313" key="2">
    <source>
        <dbReference type="EMBL" id="MFL0253214.1"/>
    </source>
</evidence>
<sequence>MKFNLNQFLMAVSLALDFVEIDIRGRSTNHGKRVAYAALRIAEKLGFKDEDLYDIVSLAILHDNGICEASSRDVKDETNEEERKIEHCIIGENNIVNYPFLKKRVDIIKYHHEAYDGTGFYKLKGSQTPIISQIIFFADYLENKFELDKIDANNRKEIRNFVMEQSGKIFNPEICSIFLQLESNESFILDFKDNFINLALSRGVHEFDLELSLKEILNITDVFSKIIDSKSKFTRRHSKGIAEKAGIMADYYKYAEEEKTKLIIAANLHDLGKLAIPNTILDSPRKLTEDEFYMIKSHTYYTRAALSQIDGFEDITEWASNHHEKLNGAGYPYGKKGDELDFNSRLMGCIDIYQALTEERPYRKPLKHTTVMNIMNDMVQGGYIDGSIVSDINFVFSLT</sequence>
<dbReference type="PANTHER" id="PTHR43155">
    <property type="entry name" value="CYCLIC DI-GMP PHOSPHODIESTERASE PA4108-RELATED"/>
    <property type="match status" value="1"/>
</dbReference>
<dbReference type="Proteomes" id="UP001623592">
    <property type="component" value="Unassembled WGS sequence"/>
</dbReference>
<name>A0ABW8TQD3_9CLOT</name>
<protein>
    <submittedName>
        <fullName evidence="2">HD-GYP domain-containing protein</fullName>
        <ecNumber evidence="2">3.1.4.-</ecNumber>
    </submittedName>
</protein>
<dbReference type="Pfam" id="PF01966">
    <property type="entry name" value="HD"/>
    <property type="match status" value="1"/>
</dbReference>
<proteinExistence type="predicted"/>
<evidence type="ECO:0000259" key="1">
    <source>
        <dbReference type="PROSITE" id="PS51832"/>
    </source>
</evidence>
<dbReference type="EC" id="3.1.4.-" evidence="2"/>
<dbReference type="PROSITE" id="PS51832">
    <property type="entry name" value="HD_GYP"/>
    <property type="match status" value="2"/>
</dbReference>
<dbReference type="SUPFAM" id="SSF109604">
    <property type="entry name" value="HD-domain/PDEase-like"/>
    <property type="match status" value="2"/>
</dbReference>
<accession>A0ABW8TQD3</accession>
<dbReference type="Gene3D" id="1.10.3210.10">
    <property type="entry name" value="Hypothetical protein af1432"/>
    <property type="match status" value="2"/>
</dbReference>
<keyword evidence="2" id="KW-0378">Hydrolase</keyword>
<dbReference type="InterPro" id="IPR037522">
    <property type="entry name" value="HD_GYP_dom"/>
</dbReference>
<dbReference type="SMART" id="SM00471">
    <property type="entry name" value="HDc"/>
    <property type="match status" value="2"/>
</dbReference>
<dbReference type="CDD" id="cd00077">
    <property type="entry name" value="HDc"/>
    <property type="match status" value="2"/>
</dbReference>